<protein>
    <submittedName>
        <fullName evidence="2">Membrane-bound metal-dependent hydrolase</fullName>
    </submittedName>
</protein>
<feature type="transmembrane region" description="Helical" evidence="1">
    <location>
        <begin position="130"/>
        <end position="154"/>
    </location>
</feature>
<proteinExistence type="predicted"/>
<name>A1WTH1_HALHL</name>
<dbReference type="EMBL" id="CP000544">
    <property type="protein sequence ID" value="ABM60983.1"/>
    <property type="molecule type" value="Genomic_DNA"/>
</dbReference>
<organism evidence="2 3">
    <name type="scientific">Halorhodospira halophila (strain DSM 244 / SL1)</name>
    <name type="common">Ectothiorhodospira halophila (strain DSM 244 / SL1)</name>
    <dbReference type="NCBI Taxonomy" id="349124"/>
    <lineage>
        <taxon>Bacteria</taxon>
        <taxon>Pseudomonadati</taxon>
        <taxon>Pseudomonadota</taxon>
        <taxon>Gammaproteobacteria</taxon>
        <taxon>Chromatiales</taxon>
        <taxon>Ectothiorhodospiraceae</taxon>
        <taxon>Halorhodospira</taxon>
    </lineage>
</organism>
<gene>
    <name evidence="2" type="ordered locus">Hhal_0189</name>
</gene>
<keyword evidence="1" id="KW-0472">Membrane</keyword>
<dbReference type="Proteomes" id="UP000000647">
    <property type="component" value="Chromosome"/>
</dbReference>
<accession>A1WTH1</accession>
<keyword evidence="1" id="KW-0812">Transmembrane</keyword>
<dbReference type="GO" id="GO:0016787">
    <property type="term" value="F:hydrolase activity"/>
    <property type="evidence" value="ECO:0007669"/>
    <property type="project" value="UniProtKB-KW"/>
</dbReference>
<dbReference type="InterPro" id="IPR053170">
    <property type="entry name" value="Transcription_regulator"/>
</dbReference>
<reference evidence="3" key="1">
    <citation type="submission" date="2006-12" db="EMBL/GenBank/DDBJ databases">
        <title>Complete sequence of Halorhodospira halophila SL1.</title>
        <authorList>
            <consortium name="US DOE Joint Genome Institute"/>
            <person name="Copeland A."/>
            <person name="Lucas S."/>
            <person name="Lapidus A."/>
            <person name="Barry K."/>
            <person name="Detter J.C."/>
            <person name="Glavina del Rio T."/>
            <person name="Hammon N."/>
            <person name="Israni S."/>
            <person name="Dalin E."/>
            <person name="Tice H."/>
            <person name="Pitluck S."/>
            <person name="Saunders E."/>
            <person name="Brettin T."/>
            <person name="Bruce D."/>
            <person name="Han C."/>
            <person name="Tapia R."/>
            <person name="Schmutz J."/>
            <person name="Larimer F."/>
            <person name="Land M."/>
            <person name="Hauser L."/>
            <person name="Kyrpides N."/>
            <person name="Mikhailova N."/>
            <person name="Hoff W."/>
            <person name="Richardson P."/>
        </authorList>
    </citation>
    <scope>NUCLEOTIDE SEQUENCE [LARGE SCALE GENOMIC DNA]</scope>
    <source>
        <strain evidence="3">DSM 244 / SL1</strain>
    </source>
</reference>
<dbReference type="PANTHER" id="PTHR40031">
    <property type="entry name" value="HYPOTHETICAL MEMBRANE SPANNING PROTEIN"/>
    <property type="match status" value="1"/>
</dbReference>
<evidence type="ECO:0000313" key="3">
    <source>
        <dbReference type="Proteomes" id="UP000000647"/>
    </source>
</evidence>
<feature type="transmembrane region" description="Helical" evidence="1">
    <location>
        <begin position="100"/>
        <end position="118"/>
    </location>
</feature>
<evidence type="ECO:0000313" key="2">
    <source>
        <dbReference type="EMBL" id="ABM60983.1"/>
    </source>
</evidence>
<keyword evidence="1" id="KW-1133">Transmembrane helix</keyword>
<dbReference type="InterPro" id="IPR007404">
    <property type="entry name" value="YdjM-like"/>
</dbReference>
<dbReference type="OrthoDB" id="9781927at2"/>
<dbReference type="AlphaFoldDB" id="A1WTH1"/>
<sequence length="358" mass="40516">MDPVTHAASGALINRVVAPRDCGAPRFSLRERTWIGAGAALFPDIDWFLGLVIADSLVYYNLHRGETHSLLLLPFWALLLGWVVARLWPGQRDWRDGALIFALGTGIHIFGDWITNYGTQLLAPFSRETFAFPVTFILDPWITGALLLGLLLTWRYGGRLWAALGLAAAGAVIAVQSVAHVHALEHARLAAEERGMHGARVHAMPQPLSPLNWRLFIEGDDAYWSAHLGFGAGEQTVDETAGLLTRHWQSFRPPEALEWERLPRFGDGAVREFAEAAWWRPEFAEFRRFAQLPYLRKVVVHQGDACAIYADLRFRIAQVPPPFQYASCRTPEGDWYRADVDYWEQAIEELEPLLRERR</sequence>
<feature type="transmembrane region" description="Helical" evidence="1">
    <location>
        <begin position="34"/>
        <end position="58"/>
    </location>
</feature>
<dbReference type="KEGG" id="hha:Hhal_0189"/>
<dbReference type="PANTHER" id="PTHR40031:SF1">
    <property type="entry name" value="MEMBRANE-BOUND METAL-DEPENDENT HYDROLASE"/>
    <property type="match status" value="1"/>
</dbReference>
<dbReference type="HOGENOM" id="CLU_067817_1_1_6"/>
<dbReference type="STRING" id="349124.Hhal_0189"/>
<dbReference type="RefSeq" id="WP_011813006.1">
    <property type="nucleotide sequence ID" value="NC_008789.1"/>
</dbReference>
<dbReference type="Pfam" id="PF04307">
    <property type="entry name" value="YdjM"/>
    <property type="match status" value="1"/>
</dbReference>
<feature type="transmembrane region" description="Helical" evidence="1">
    <location>
        <begin position="160"/>
        <end position="179"/>
    </location>
</feature>
<dbReference type="eggNOG" id="COG1988">
    <property type="taxonomic scope" value="Bacteria"/>
</dbReference>
<reference evidence="2 3" key="2">
    <citation type="journal article" date="2013" name="Stand. Genomic Sci.">
        <title>Complete genome sequence of Halorhodospira halophila SL1.</title>
        <authorList>
            <person name="Challacombe J.F."/>
            <person name="Majid S."/>
            <person name="Deole R."/>
            <person name="Brettin T.S."/>
            <person name="Bruce D."/>
            <person name="Delano S.F."/>
            <person name="Detter J.C."/>
            <person name="Gleasner C.D."/>
            <person name="Han C.S."/>
            <person name="Misra M."/>
            <person name="Reitenga K.G."/>
            <person name="Mikhailova N."/>
            <person name="Woyke T."/>
            <person name="Pitluck S."/>
            <person name="Nolan M."/>
            <person name="Land M.L."/>
            <person name="Saunders E."/>
            <person name="Tapia R."/>
            <person name="Lapidus A."/>
            <person name="Ivanova N."/>
            <person name="Hoff W.D."/>
        </authorList>
    </citation>
    <scope>NUCLEOTIDE SEQUENCE [LARGE SCALE GENOMIC DNA]</scope>
    <source>
        <strain evidence="3">DSM 244 / SL1</strain>
    </source>
</reference>
<keyword evidence="3" id="KW-1185">Reference proteome</keyword>
<evidence type="ECO:0000256" key="1">
    <source>
        <dbReference type="SAM" id="Phobius"/>
    </source>
</evidence>
<feature type="transmembrane region" description="Helical" evidence="1">
    <location>
        <begin position="70"/>
        <end position="88"/>
    </location>
</feature>
<keyword evidence="2" id="KW-0378">Hydrolase</keyword>